<gene>
    <name evidence="1" type="ORF">NCTC12410_00832</name>
</gene>
<reference evidence="1 2" key="1">
    <citation type="submission" date="2018-06" db="EMBL/GenBank/DDBJ databases">
        <authorList>
            <consortium name="Pathogen Informatics"/>
            <person name="Doyle S."/>
        </authorList>
    </citation>
    <scope>NUCLEOTIDE SEQUENCE [LARGE SCALE GENOMIC DNA]</scope>
    <source>
        <strain evidence="1 2">NCTC12410</strain>
    </source>
</reference>
<organism evidence="1 2">
    <name type="scientific">Helicobacter canis</name>
    <dbReference type="NCBI Taxonomy" id="29419"/>
    <lineage>
        <taxon>Bacteria</taxon>
        <taxon>Pseudomonadati</taxon>
        <taxon>Campylobacterota</taxon>
        <taxon>Epsilonproteobacteria</taxon>
        <taxon>Campylobacterales</taxon>
        <taxon>Helicobacteraceae</taxon>
        <taxon>Helicobacter</taxon>
    </lineage>
</organism>
<dbReference type="EMBL" id="UGHV01000001">
    <property type="protein sequence ID" value="STO97013.1"/>
    <property type="molecule type" value="Genomic_DNA"/>
</dbReference>
<evidence type="ECO:0000313" key="2">
    <source>
        <dbReference type="Proteomes" id="UP000254841"/>
    </source>
</evidence>
<sequence length="98" mass="11211">MCFVAYGLLRFARNDRENNAYTNTARNDSSFSVIASKRDSDCVAIHYYQHLEFLRIDIFDDFFCDVADLLRDVISMVGNGGILLCGAFNLRDRLIDLC</sequence>
<dbReference type="Proteomes" id="UP000254841">
    <property type="component" value="Unassembled WGS sequence"/>
</dbReference>
<proteinExistence type="predicted"/>
<accession>A0A377J5E4</accession>
<dbReference type="AlphaFoldDB" id="A0A377J5E4"/>
<evidence type="ECO:0000313" key="1">
    <source>
        <dbReference type="EMBL" id="STO97013.1"/>
    </source>
</evidence>
<protein>
    <submittedName>
        <fullName evidence="1">Uncharacterized protein</fullName>
    </submittedName>
</protein>
<name>A0A377J5E4_9HELI</name>